<evidence type="ECO:0000313" key="3">
    <source>
        <dbReference type="Proteomes" id="UP000426246"/>
    </source>
</evidence>
<dbReference type="GO" id="GO:0016747">
    <property type="term" value="F:acyltransferase activity, transferring groups other than amino-acyl groups"/>
    <property type="evidence" value="ECO:0007669"/>
    <property type="project" value="InterPro"/>
</dbReference>
<dbReference type="Pfam" id="PF24553">
    <property type="entry name" value="Rv0428c_C"/>
    <property type="match status" value="1"/>
</dbReference>
<dbReference type="KEGG" id="ppsc:EHS13_18410"/>
<accession>A0A6B8RM23</accession>
<dbReference type="PANTHER" id="PTHR43072:SF60">
    <property type="entry name" value="L-2,4-DIAMINOBUTYRIC ACID ACETYLTRANSFERASE"/>
    <property type="match status" value="1"/>
</dbReference>
<evidence type="ECO:0000313" key="2">
    <source>
        <dbReference type="EMBL" id="QGQ96712.1"/>
    </source>
</evidence>
<dbReference type="RefSeq" id="WP_155701785.1">
    <property type="nucleotide sequence ID" value="NZ_CP034235.1"/>
</dbReference>
<organism evidence="2 3">
    <name type="scientific">Paenibacillus psychroresistens</name>
    <dbReference type="NCBI Taxonomy" id="1778678"/>
    <lineage>
        <taxon>Bacteria</taxon>
        <taxon>Bacillati</taxon>
        <taxon>Bacillota</taxon>
        <taxon>Bacilli</taxon>
        <taxon>Bacillales</taxon>
        <taxon>Paenibacillaceae</taxon>
        <taxon>Paenibacillus</taxon>
    </lineage>
</organism>
<dbReference type="PROSITE" id="PS51186">
    <property type="entry name" value="GNAT"/>
    <property type="match status" value="1"/>
</dbReference>
<feature type="domain" description="N-acetyltransferase" evidence="1">
    <location>
        <begin position="123"/>
        <end position="256"/>
    </location>
</feature>
<dbReference type="EMBL" id="CP034235">
    <property type="protein sequence ID" value="QGQ96712.1"/>
    <property type="molecule type" value="Genomic_DNA"/>
</dbReference>
<dbReference type="Gene3D" id="3.40.630.30">
    <property type="match status" value="1"/>
</dbReference>
<name>A0A6B8RM23_9BACL</name>
<proteinExistence type="predicted"/>
<gene>
    <name evidence="2" type="ORF">EHS13_18410</name>
</gene>
<protein>
    <submittedName>
        <fullName evidence="2">GNAT family N-acetyltransferase</fullName>
    </submittedName>
</protein>
<dbReference type="OrthoDB" id="9805924at2"/>
<dbReference type="SUPFAM" id="SSF55729">
    <property type="entry name" value="Acyl-CoA N-acyltransferases (Nat)"/>
    <property type="match status" value="1"/>
</dbReference>
<dbReference type="AlphaFoldDB" id="A0A6B8RM23"/>
<keyword evidence="2" id="KW-0808">Transferase</keyword>
<evidence type="ECO:0000259" key="1">
    <source>
        <dbReference type="PROSITE" id="PS51186"/>
    </source>
</evidence>
<sequence>MDVNRHHLIVKLEQMAANSWPAPTQQAFEHWILRAGTGITMRANSVLTTGSLPIVQSWMDEITAFYAALSLPLRFHISAATDPDVDLDLEKHGLIIQSPSAVYQAACNQVLSNPIPANPLLRVQINNSLEDEWLEDFLRLEQHPYERKPAYTQIFSGIKLKICYLRIYQNEELVGLGSAVLEDGWAGLGNIITAANYRNKGIGTSIVQELAQWSRLNGANQLYLQVMQNNKAALNLYTRLGFTHVYDYHYRTRLNQ</sequence>
<reference evidence="3" key="1">
    <citation type="submission" date="2018-11" db="EMBL/GenBank/DDBJ databases">
        <title>Complete genome sequence of Paenibacillus sp. ML311-T8.</title>
        <authorList>
            <person name="Nam Y.-D."/>
            <person name="Kang J."/>
            <person name="Chung W.-H."/>
            <person name="Park Y.S."/>
        </authorList>
    </citation>
    <scope>NUCLEOTIDE SEQUENCE [LARGE SCALE GENOMIC DNA]</scope>
    <source>
        <strain evidence="3">ML311-T8</strain>
    </source>
</reference>
<dbReference type="PANTHER" id="PTHR43072">
    <property type="entry name" value="N-ACETYLTRANSFERASE"/>
    <property type="match status" value="1"/>
</dbReference>
<dbReference type="InterPro" id="IPR056935">
    <property type="entry name" value="Rv0428c-like_C"/>
</dbReference>
<dbReference type="InterPro" id="IPR016181">
    <property type="entry name" value="Acyl_CoA_acyltransferase"/>
</dbReference>
<keyword evidence="3" id="KW-1185">Reference proteome</keyword>
<dbReference type="Proteomes" id="UP000426246">
    <property type="component" value="Chromosome"/>
</dbReference>
<dbReference type="InterPro" id="IPR000182">
    <property type="entry name" value="GNAT_dom"/>
</dbReference>
<dbReference type="CDD" id="cd04301">
    <property type="entry name" value="NAT_SF"/>
    <property type="match status" value="1"/>
</dbReference>